<feature type="DNA-binding region" description="H-T-H motif" evidence="4">
    <location>
        <begin position="31"/>
        <end position="50"/>
    </location>
</feature>
<dbReference type="Proteomes" id="UP001432075">
    <property type="component" value="Chromosome"/>
</dbReference>
<keyword evidence="3" id="KW-0804">Transcription</keyword>
<name>A0ABZ1RMT2_9ACTN</name>
<keyword evidence="1" id="KW-0805">Transcription regulation</keyword>
<dbReference type="PRINTS" id="PR00455">
    <property type="entry name" value="HTHTETR"/>
</dbReference>
<keyword evidence="2 4" id="KW-0238">DNA-binding</keyword>
<dbReference type="InterPro" id="IPR001647">
    <property type="entry name" value="HTH_TetR"/>
</dbReference>
<evidence type="ECO:0000313" key="7">
    <source>
        <dbReference type="Proteomes" id="UP001432075"/>
    </source>
</evidence>
<gene>
    <name evidence="6" type="ORF">OHU17_20285</name>
</gene>
<dbReference type="PANTHER" id="PTHR30055:SF234">
    <property type="entry name" value="HTH-TYPE TRANSCRIPTIONAL REGULATOR BETI"/>
    <property type="match status" value="1"/>
</dbReference>
<dbReference type="InterPro" id="IPR050109">
    <property type="entry name" value="HTH-type_TetR-like_transc_reg"/>
</dbReference>
<keyword evidence="7" id="KW-1185">Reference proteome</keyword>
<accession>A0ABZ1RMT2</accession>
<dbReference type="SUPFAM" id="SSF46689">
    <property type="entry name" value="Homeodomain-like"/>
    <property type="match status" value="1"/>
</dbReference>
<evidence type="ECO:0000256" key="1">
    <source>
        <dbReference type="ARBA" id="ARBA00023015"/>
    </source>
</evidence>
<dbReference type="SUPFAM" id="SSF48498">
    <property type="entry name" value="Tetracyclin repressor-like, C-terminal domain"/>
    <property type="match status" value="1"/>
</dbReference>
<dbReference type="PROSITE" id="PS50977">
    <property type="entry name" value="HTH_TETR_2"/>
    <property type="match status" value="1"/>
</dbReference>
<evidence type="ECO:0000256" key="3">
    <source>
        <dbReference type="ARBA" id="ARBA00023163"/>
    </source>
</evidence>
<reference evidence="6" key="1">
    <citation type="submission" date="2022-10" db="EMBL/GenBank/DDBJ databases">
        <title>The complete genomes of actinobacterial strains from the NBC collection.</title>
        <authorList>
            <person name="Joergensen T.S."/>
            <person name="Alvarez Arevalo M."/>
            <person name="Sterndorff E.B."/>
            <person name="Faurdal D."/>
            <person name="Vuksanovic O."/>
            <person name="Mourched A.-S."/>
            <person name="Charusanti P."/>
            <person name="Shaw S."/>
            <person name="Blin K."/>
            <person name="Weber T."/>
        </authorList>
    </citation>
    <scope>NUCLEOTIDE SEQUENCE</scope>
    <source>
        <strain evidence="6">NBC_00283</strain>
    </source>
</reference>
<evidence type="ECO:0000256" key="4">
    <source>
        <dbReference type="PROSITE-ProRule" id="PRU00335"/>
    </source>
</evidence>
<dbReference type="InterPro" id="IPR009057">
    <property type="entry name" value="Homeodomain-like_sf"/>
</dbReference>
<dbReference type="Gene3D" id="1.10.357.10">
    <property type="entry name" value="Tetracycline Repressor, domain 2"/>
    <property type="match status" value="1"/>
</dbReference>
<dbReference type="EMBL" id="CP108057">
    <property type="protein sequence ID" value="WUO47988.1"/>
    <property type="molecule type" value="Genomic_DNA"/>
</dbReference>
<protein>
    <submittedName>
        <fullName evidence="6">TetR/AcrR family transcriptional regulator</fullName>
    </submittedName>
</protein>
<feature type="domain" description="HTH tetR-type" evidence="5">
    <location>
        <begin position="8"/>
        <end position="68"/>
    </location>
</feature>
<evidence type="ECO:0000256" key="2">
    <source>
        <dbReference type="ARBA" id="ARBA00023125"/>
    </source>
</evidence>
<dbReference type="InterPro" id="IPR036271">
    <property type="entry name" value="Tet_transcr_reg_TetR-rel_C_sf"/>
</dbReference>
<proteinExistence type="predicted"/>
<evidence type="ECO:0000313" key="6">
    <source>
        <dbReference type="EMBL" id="WUO47988.1"/>
    </source>
</evidence>
<dbReference type="PANTHER" id="PTHR30055">
    <property type="entry name" value="HTH-TYPE TRANSCRIPTIONAL REGULATOR RUTR"/>
    <property type="match status" value="1"/>
</dbReference>
<organism evidence="6 7">
    <name type="scientific">Streptomyces goshikiensis</name>
    <dbReference type="NCBI Taxonomy" id="1942"/>
    <lineage>
        <taxon>Bacteria</taxon>
        <taxon>Bacillati</taxon>
        <taxon>Actinomycetota</taxon>
        <taxon>Actinomycetes</taxon>
        <taxon>Kitasatosporales</taxon>
        <taxon>Streptomycetaceae</taxon>
        <taxon>Streptomyces</taxon>
    </lineage>
</organism>
<dbReference type="RefSeq" id="WP_008742661.1">
    <property type="nucleotide sequence ID" value="NZ_CP108057.1"/>
</dbReference>
<evidence type="ECO:0000259" key="5">
    <source>
        <dbReference type="PROSITE" id="PS50977"/>
    </source>
</evidence>
<sequence>MAIQQRAARTKQIILWAAASEFDEGGYERTSLSRIGARAKVTTGAVVFHFATKAELAEAVRQRSRTVTREAVQWAAFDVSGAVRKLMAVTRTLIALFETDEVVRAGERLARELKPQSDPGEECPWRREVARLSRAVEAEGLLSPGADAATLAALVSYVVSGVELAMRRTPPPADEPWLGEAGSLCGAAQVQLERIWALLLPVLGGPVAAAAL</sequence>
<dbReference type="Pfam" id="PF00440">
    <property type="entry name" value="TetR_N"/>
    <property type="match status" value="1"/>
</dbReference>